<proteinExistence type="predicted"/>
<gene>
    <name evidence="1" type="ORF">QRT04_09210</name>
</gene>
<organism evidence="1 2">
    <name type="scientific">Cellulomonas alba</name>
    <dbReference type="NCBI Taxonomy" id="3053467"/>
    <lineage>
        <taxon>Bacteria</taxon>
        <taxon>Bacillati</taxon>
        <taxon>Actinomycetota</taxon>
        <taxon>Actinomycetes</taxon>
        <taxon>Micrococcales</taxon>
        <taxon>Cellulomonadaceae</taxon>
        <taxon>Cellulomonas</taxon>
    </lineage>
</organism>
<reference evidence="1 2" key="1">
    <citation type="submission" date="2023-06" db="EMBL/GenBank/DDBJ databases">
        <title>Cellulomonas sp. MW4 Whole genome sequence.</title>
        <authorList>
            <person name="Park S."/>
        </authorList>
    </citation>
    <scope>NUCLEOTIDE SEQUENCE [LARGE SCALE GENOMIC DNA]</scope>
    <source>
        <strain evidence="1 2">MW4</strain>
    </source>
</reference>
<protein>
    <submittedName>
        <fullName evidence="1">Uncharacterized protein</fullName>
    </submittedName>
</protein>
<evidence type="ECO:0000313" key="1">
    <source>
        <dbReference type="EMBL" id="MDM7855108.1"/>
    </source>
</evidence>
<name>A0ABT7SG09_9CELL</name>
<keyword evidence="2" id="KW-1185">Reference proteome</keyword>
<evidence type="ECO:0000313" key="2">
    <source>
        <dbReference type="Proteomes" id="UP001529338"/>
    </source>
</evidence>
<accession>A0ABT7SG09</accession>
<dbReference type="EMBL" id="JAUCGQ010000001">
    <property type="protein sequence ID" value="MDM7855108.1"/>
    <property type="molecule type" value="Genomic_DNA"/>
</dbReference>
<dbReference type="RefSeq" id="WP_289454916.1">
    <property type="nucleotide sequence ID" value="NZ_JAUCGQ010000001.1"/>
</dbReference>
<comment type="caution">
    <text evidence="1">The sequence shown here is derived from an EMBL/GenBank/DDBJ whole genome shotgun (WGS) entry which is preliminary data.</text>
</comment>
<sequence>MTIIEGYTLTLPDRWQSWRPGEGAARADEIAAALGEGEQAQARVREAVLAFDGAQEGMVVENGIWVPDPSSGEALGRFSIEVLVAPPGQYVTAEEYLRSAQRKPRQRGVKVFHYEAVGGETPAGPAVLVTHTIAPRRGGQVVISAEWTVFPPGADESLQLLFTTPISAVADALGEQSVLVVNGLDVTVGAG</sequence>
<dbReference type="Proteomes" id="UP001529338">
    <property type="component" value="Unassembled WGS sequence"/>
</dbReference>